<evidence type="ECO:0000256" key="5">
    <source>
        <dbReference type="ARBA" id="ARBA00023034"/>
    </source>
</evidence>
<gene>
    <name evidence="8" type="ORF">VNE69_01166</name>
</gene>
<dbReference type="GO" id="GO:0005794">
    <property type="term" value="C:Golgi apparatus"/>
    <property type="evidence" value="ECO:0007669"/>
    <property type="project" value="UniProtKB-SubCell"/>
</dbReference>
<keyword evidence="9" id="KW-1185">Reference proteome</keyword>
<evidence type="ECO:0000313" key="9">
    <source>
        <dbReference type="Proteomes" id="UP001334084"/>
    </source>
</evidence>
<proteinExistence type="inferred from homology"/>
<reference evidence="8" key="1">
    <citation type="journal article" date="2024" name="BMC Genomics">
        <title>Functional annotation of a divergent genome using sequence and structure-based similarity.</title>
        <authorList>
            <person name="Svedberg D."/>
            <person name="Winiger R.R."/>
            <person name="Berg A."/>
            <person name="Sharma H."/>
            <person name="Tellgren-Roth C."/>
            <person name="Debrunner-Vossbrinck B.A."/>
            <person name="Vossbrinck C.R."/>
            <person name="Barandun J."/>
        </authorList>
    </citation>
    <scope>NUCLEOTIDE SEQUENCE</scope>
    <source>
        <strain evidence="8">Illinois isolate</strain>
    </source>
</reference>
<keyword evidence="2 7" id="KW-0813">Transport</keyword>
<dbReference type="EMBL" id="CP142726">
    <property type="protein sequence ID" value="WUR02227.1"/>
    <property type="molecule type" value="Genomic_DNA"/>
</dbReference>
<name>A0AAX4J8J8_9MICR</name>
<organism evidence="8 9">
    <name type="scientific">Vairimorpha necatrix</name>
    <dbReference type="NCBI Taxonomy" id="6039"/>
    <lineage>
        <taxon>Eukaryota</taxon>
        <taxon>Fungi</taxon>
        <taxon>Fungi incertae sedis</taxon>
        <taxon>Microsporidia</taxon>
        <taxon>Nosematidae</taxon>
        <taxon>Vairimorpha</taxon>
    </lineage>
</organism>
<dbReference type="InterPro" id="IPR011012">
    <property type="entry name" value="Longin-like_dom_sf"/>
</dbReference>
<evidence type="ECO:0000256" key="4">
    <source>
        <dbReference type="ARBA" id="ARBA00022892"/>
    </source>
</evidence>
<evidence type="ECO:0000313" key="8">
    <source>
        <dbReference type="EMBL" id="WUR02227.1"/>
    </source>
</evidence>
<accession>A0AAX4J8J8</accession>
<dbReference type="Pfam" id="PF04099">
    <property type="entry name" value="Sybindin"/>
    <property type="match status" value="1"/>
</dbReference>
<dbReference type="InterPro" id="IPR007233">
    <property type="entry name" value="TRAPPC"/>
</dbReference>
<sequence>MIYQFLIINSSGSMIYTYQKYFKFSTNQLLILSGTLHSVNCMIDKLNKEDVSVKYFNYKNKVISYFRSATNLSFIFVSDKKETSLYKLIFQEFCDYVLLDPFYILDMPINSPKFQPSKHFT</sequence>
<dbReference type="GO" id="GO:0030008">
    <property type="term" value="C:TRAPP complex"/>
    <property type="evidence" value="ECO:0007669"/>
    <property type="project" value="UniProtKB-UniRule"/>
</dbReference>
<dbReference type="GO" id="GO:0005783">
    <property type="term" value="C:endoplasmic reticulum"/>
    <property type="evidence" value="ECO:0007669"/>
    <property type="project" value="UniProtKB-SubCell"/>
</dbReference>
<protein>
    <recommendedName>
        <fullName evidence="7">Trafficking protein particle complex subunit</fullName>
    </recommendedName>
</protein>
<evidence type="ECO:0000256" key="7">
    <source>
        <dbReference type="RuleBase" id="RU366065"/>
    </source>
</evidence>
<keyword evidence="4 7" id="KW-0931">ER-Golgi transport</keyword>
<dbReference type="Gene3D" id="3.30.450.70">
    <property type="match status" value="1"/>
</dbReference>
<dbReference type="Proteomes" id="UP001334084">
    <property type="component" value="Chromosome 1"/>
</dbReference>
<dbReference type="SUPFAM" id="SSF64356">
    <property type="entry name" value="SNARE-like"/>
    <property type="match status" value="1"/>
</dbReference>
<evidence type="ECO:0000256" key="3">
    <source>
        <dbReference type="ARBA" id="ARBA00022824"/>
    </source>
</evidence>
<evidence type="ECO:0000256" key="6">
    <source>
        <dbReference type="ARBA" id="ARBA00038179"/>
    </source>
</evidence>
<dbReference type="AlphaFoldDB" id="A0AAX4J8J8"/>
<dbReference type="GeneID" id="90540030"/>
<comment type="similarity">
    <text evidence="6">Belongs to the TRAPP small subunits family. TRAPPC4 subfamily.</text>
</comment>
<evidence type="ECO:0000256" key="1">
    <source>
        <dbReference type="ARBA" id="ARBA00004555"/>
    </source>
</evidence>
<dbReference type="SMART" id="SM01399">
    <property type="entry name" value="Sybindin"/>
    <property type="match status" value="1"/>
</dbReference>
<comment type="subunit">
    <text evidence="7">Part of the multisubunit transport protein particle (TRAPP) complex.</text>
</comment>
<dbReference type="RefSeq" id="XP_065328372.1">
    <property type="nucleotide sequence ID" value="XM_065472300.1"/>
</dbReference>
<keyword evidence="3 7" id="KW-0256">Endoplasmic reticulum</keyword>
<evidence type="ECO:0000256" key="2">
    <source>
        <dbReference type="ARBA" id="ARBA00022448"/>
    </source>
</evidence>
<keyword evidence="5 7" id="KW-0333">Golgi apparatus</keyword>
<comment type="subcellular location">
    <subcellularLocation>
        <location evidence="7">Endoplasmic reticulum</location>
    </subcellularLocation>
    <subcellularLocation>
        <location evidence="7">Golgi apparatus</location>
        <location evidence="7">cis-Golgi network</location>
    </subcellularLocation>
    <subcellularLocation>
        <location evidence="1">Golgi apparatus</location>
    </subcellularLocation>
</comment>
<dbReference type="GO" id="GO:0006888">
    <property type="term" value="P:endoplasmic reticulum to Golgi vesicle-mediated transport"/>
    <property type="evidence" value="ECO:0007669"/>
    <property type="project" value="UniProtKB-UniRule"/>
</dbReference>
<dbReference type="PANTHER" id="PTHR23249:SF15">
    <property type="entry name" value="TRAFFICKING PROTEIN PARTICLE COMPLEX SUBUNIT 4"/>
    <property type="match status" value="1"/>
</dbReference>
<dbReference type="KEGG" id="vnx:VNE69_01166"/>
<dbReference type="PANTHER" id="PTHR23249">
    <property type="entry name" value="TRAFFICKING PROTEIN PARTICLE COMPLEX SUBUNIT"/>
    <property type="match status" value="1"/>
</dbReference>